<sequence length="97" mass="11363">MKRGIVFIATLLMLGSCGIFLPRPEFKKGMTENRFLRQNRDAVINTLDNGKTVYRVDRGERFFVLATFEDGKLVKLEEKEARPAWMQPQEDQEKRNK</sequence>
<proteinExistence type="predicted"/>
<evidence type="ECO:0000313" key="2">
    <source>
        <dbReference type="Proteomes" id="UP000238157"/>
    </source>
</evidence>
<protein>
    <recommendedName>
        <fullName evidence="3">Lipoprotein</fullName>
    </recommendedName>
</protein>
<comment type="caution">
    <text evidence="1">The sequence shown here is derived from an EMBL/GenBank/DDBJ whole genome shotgun (WGS) entry which is preliminary data.</text>
</comment>
<reference evidence="1 2" key="1">
    <citation type="submission" date="2018-03" db="EMBL/GenBank/DDBJ databases">
        <title>Genomic Encyclopedia of Archaeal and Bacterial Type Strains, Phase II (KMG-II): from individual species to whole genera.</title>
        <authorList>
            <person name="Goeker M."/>
        </authorList>
    </citation>
    <scope>NUCLEOTIDE SEQUENCE [LARGE SCALE GENOMIC DNA]</scope>
    <source>
        <strain evidence="1 2">DSM 27929</strain>
    </source>
</reference>
<keyword evidence="2" id="KW-1185">Reference proteome</keyword>
<dbReference type="OrthoDB" id="839699at2"/>
<dbReference type="Proteomes" id="UP000238157">
    <property type="component" value="Unassembled WGS sequence"/>
</dbReference>
<organism evidence="1 2">
    <name type="scientific">Mongoliibacter ruber</name>
    <dbReference type="NCBI Taxonomy" id="1750599"/>
    <lineage>
        <taxon>Bacteria</taxon>
        <taxon>Pseudomonadati</taxon>
        <taxon>Bacteroidota</taxon>
        <taxon>Cytophagia</taxon>
        <taxon>Cytophagales</taxon>
        <taxon>Cyclobacteriaceae</taxon>
        <taxon>Mongoliibacter</taxon>
    </lineage>
</organism>
<evidence type="ECO:0000313" key="1">
    <source>
        <dbReference type="EMBL" id="PRY87024.1"/>
    </source>
</evidence>
<evidence type="ECO:0008006" key="3">
    <source>
        <dbReference type="Google" id="ProtNLM"/>
    </source>
</evidence>
<dbReference type="EMBL" id="PVTR01000007">
    <property type="protein sequence ID" value="PRY87024.1"/>
    <property type="molecule type" value="Genomic_DNA"/>
</dbReference>
<dbReference type="PROSITE" id="PS51257">
    <property type="entry name" value="PROKAR_LIPOPROTEIN"/>
    <property type="match status" value="1"/>
</dbReference>
<dbReference type="RefSeq" id="WP_106134050.1">
    <property type="nucleotide sequence ID" value="NZ_PVTR01000007.1"/>
</dbReference>
<name>A0A2T0WKI8_9BACT</name>
<accession>A0A2T0WKI8</accession>
<dbReference type="AlphaFoldDB" id="A0A2T0WKI8"/>
<gene>
    <name evidence="1" type="ORF">CLW00_10793</name>
</gene>